<dbReference type="RefSeq" id="WP_070126304.1">
    <property type="nucleotide sequence ID" value="NZ_MDHN01000033.1"/>
</dbReference>
<keyword evidence="3" id="KW-1185">Reference proteome</keyword>
<gene>
    <name evidence="2" type="ORF">BFC18_15865</name>
</gene>
<protein>
    <recommendedName>
        <fullName evidence="1">Glycosyltransferase 2-like domain-containing protein</fullName>
    </recommendedName>
</protein>
<dbReference type="Proteomes" id="UP000175691">
    <property type="component" value="Unassembled WGS sequence"/>
</dbReference>
<dbReference type="STRING" id="1656094.BFC18_15865"/>
<dbReference type="OrthoDB" id="433681at2"/>
<dbReference type="CDD" id="cd00761">
    <property type="entry name" value="Glyco_tranf_GTA_type"/>
    <property type="match status" value="1"/>
</dbReference>
<dbReference type="AlphaFoldDB" id="A0A1E7Z8R8"/>
<accession>A0A1E7Z8R8</accession>
<evidence type="ECO:0000313" key="2">
    <source>
        <dbReference type="EMBL" id="OFC69928.1"/>
    </source>
</evidence>
<feature type="domain" description="Glycosyltransferase 2-like" evidence="1">
    <location>
        <begin position="8"/>
        <end position="135"/>
    </location>
</feature>
<dbReference type="EMBL" id="MDHN01000033">
    <property type="protein sequence ID" value="OFC69928.1"/>
    <property type="molecule type" value="Genomic_DNA"/>
</dbReference>
<name>A0A1E7Z8R8_9ALTE</name>
<dbReference type="SUPFAM" id="SSF53448">
    <property type="entry name" value="Nucleotide-diphospho-sugar transferases"/>
    <property type="match status" value="1"/>
</dbReference>
<comment type="caution">
    <text evidence="2">The sequence shown here is derived from an EMBL/GenBank/DDBJ whole genome shotgun (WGS) entry which is preliminary data.</text>
</comment>
<reference evidence="2 3" key="1">
    <citation type="submission" date="2016-08" db="EMBL/GenBank/DDBJ databases">
        <authorList>
            <person name="Seilhamer J.J."/>
        </authorList>
    </citation>
    <scope>NUCLEOTIDE SEQUENCE [LARGE SCALE GENOMIC DNA]</scope>
    <source>
        <strain evidence="2 3">KCTC 42603</strain>
    </source>
</reference>
<sequence length="297" mass="33318">MKKNLTVSVIIPAYNAEVTIARALDSVMAQTYLPAEVIVVNDGSSDNTSDVVEGYSSAIPLRLIEVPNGGPARARNTAIDAAIGDWLAFLDADDLWISKDKLALQISVAEEHPGATVIDTFAEIYWDEARTNINRYIKKDDALSLLMKKNIINATSSVLAKTETVKEVGGFDPSLRFGEDRLLWANLAKRGEVHTVENVCIFKENSETNLTAKGLANIDYREQLVKKLLALKPVSRSEERKLWLVNYEEFLRKALKNKRFDLYNLIAIRTYKKSGVQFLLSRYSLYFIASLLISKLK</sequence>
<organism evidence="2 3">
    <name type="scientific">Alteromonas confluentis</name>
    <dbReference type="NCBI Taxonomy" id="1656094"/>
    <lineage>
        <taxon>Bacteria</taxon>
        <taxon>Pseudomonadati</taxon>
        <taxon>Pseudomonadota</taxon>
        <taxon>Gammaproteobacteria</taxon>
        <taxon>Alteromonadales</taxon>
        <taxon>Alteromonadaceae</taxon>
        <taxon>Alteromonas/Salinimonas group</taxon>
        <taxon>Alteromonas</taxon>
    </lineage>
</organism>
<evidence type="ECO:0000259" key="1">
    <source>
        <dbReference type="Pfam" id="PF00535"/>
    </source>
</evidence>
<dbReference type="PANTHER" id="PTHR43685:SF2">
    <property type="entry name" value="GLYCOSYLTRANSFERASE 2-LIKE DOMAIN-CONTAINING PROTEIN"/>
    <property type="match status" value="1"/>
</dbReference>
<dbReference type="Pfam" id="PF00535">
    <property type="entry name" value="Glycos_transf_2"/>
    <property type="match status" value="1"/>
</dbReference>
<proteinExistence type="predicted"/>
<evidence type="ECO:0000313" key="3">
    <source>
        <dbReference type="Proteomes" id="UP000175691"/>
    </source>
</evidence>
<dbReference type="InterPro" id="IPR050834">
    <property type="entry name" value="Glycosyltransf_2"/>
</dbReference>
<dbReference type="InterPro" id="IPR001173">
    <property type="entry name" value="Glyco_trans_2-like"/>
</dbReference>
<dbReference type="InterPro" id="IPR029044">
    <property type="entry name" value="Nucleotide-diphossugar_trans"/>
</dbReference>
<dbReference type="Gene3D" id="3.90.550.10">
    <property type="entry name" value="Spore Coat Polysaccharide Biosynthesis Protein SpsA, Chain A"/>
    <property type="match status" value="1"/>
</dbReference>
<dbReference type="PANTHER" id="PTHR43685">
    <property type="entry name" value="GLYCOSYLTRANSFERASE"/>
    <property type="match status" value="1"/>
</dbReference>